<comment type="caution">
    <text evidence="1">The sequence shown here is derived from an EMBL/GenBank/DDBJ whole genome shotgun (WGS) entry which is preliminary data.</text>
</comment>
<feature type="non-terminal residue" evidence="1">
    <location>
        <position position="1"/>
    </location>
</feature>
<reference evidence="1" key="1">
    <citation type="journal article" date="2014" name="Front. Microbiol.">
        <title>High frequency of phylogenetically diverse reductive dehalogenase-homologous genes in deep subseafloor sedimentary metagenomes.</title>
        <authorList>
            <person name="Kawai M."/>
            <person name="Futagami T."/>
            <person name="Toyoda A."/>
            <person name="Takaki Y."/>
            <person name="Nishi S."/>
            <person name="Hori S."/>
            <person name="Arai W."/>
            <person name="Tsubouchi T."/>
            <person name="Morono Y."/>
            <person name="Uchiyama I."/>
            <person name="Ito T."/>
            <person name="Fujiyama A."/>
            <person name="Inagaki F."/>
            <person name="Takami H."/>
        </authorList>
    </citation>
    <scope>NUCLEOTIDE SEQUENCE</scope>
    <source>
        <strain evidence="1">Expedition CK06-06</strain>
    </source>
</reference>
<feature type="non-terminal residue" evidence="1">
    <location>
        <position position="80"/>
    </location>
</feature>
<evidence type="ECO:0000313" key="1">
    <source>
        <dbReference type="EMBL" id="GAH95083.1"/>
    </source>
</evidence>
<organism evidence="1">
    <name type="scientific">marine sediment metagenome</name>
    <dbReference type="NCBI Taxonomy" id="412755"/>
    <lineage>
        <taxon>unclassified sequences</taxon>
        <taxon>metagenomes</taxon>
        <taxon>ecological metagenomes</taxon>
    </lineage>
</organism>
<protein>
    <submittedName>
        <fullName evidence="1">Uncharacterized protein</fullName>
    </submittedName>
</protein>
<name>X1LLT1_9ZZZZ</name>
<dbReference type="EMBL" id="BARU01048295">
    <property type="protein sequence ID" value="GAH95083.1"/>
    <property type="molecule type" value="Genomic_DNA"/>
</dbReference>
<gene>
    <name evidence="1" type="ORF">S03H2_71864</name>
</gene>
<sequence length="80" mass="8985">IGCTSMPEALETEPDFTGFITEVHPIGRGDTLGQILVESHADKLVDKYMITIKDETQIFKQDGDELRQVAFEVFGTKQRV</sequence>
<proteinExistence type="predicted"/>
<accession>X1LLT1</accession>
<dbReference type="AlphaFoldDB" id="X1LLT1"/>